<comment type="catalytic activity">
    <reaction evidence="12">
        <text>(6S)-5,6,7,8-tetrahydrofolyl-(gamma-L-Glu)(n) + L-glutamate + ATP = (6S)-5,6,7,8-tetrahydrofolyl-(gamma-L-Glu)(n+1) + ADP + phosphate + H(+)</text>
        <dbReference type="Rhea" id="RHEA:10580"/>
        <dbReference type="Rhea" id="RHEA-COMP:14738"/>
        <dbReference type="Rhea" id="RHEA-COMP:14740"/>
        <dbReference type="ChEBI" id="CHEBI:15378"/>
        <dbReference type="ChEBI" id="CHEBI:29985"/>
        <dbReference type="ChEBI" id="CHEBI:30616"/>
        <dbReference type="ChEBI" id="CHEBI:43474"/>
        <dbReference type="ChEBI" id="CHEBI:141005"/>
        <dbReference type="ChEBI" id="CHEBI:456216"/>
        <dbReference type="EC" id="6.3.2.17"/>
    </reaction>
</comment>
<evidence type="ECO:0000256" key="12">
    <source>
        <dbReference type="ARBA" id="ARBA00047493"/>
    </source>
</evidence>
<proteinExistence type="inferred from homology"/>
<keyword evidence="9 16" id="KW-0067">ATP-binding</keyword>
<name>A0A4D6Y8S3_9GAMM</name>
<dbReference type="GO" id="GO:0046654">
    <property type="term" value="P:tetrahydrofolate biosynthetic process"/>
    <property type="evidence" value="ECO:0007669"/>
    <property type="project" value="UniProtKB-UniPathway"/>
</dbReference>
<evidence type="ECO:0000259" key="17">
    <source>
        <dbReference type="Pfam" id="PF02875"/>
    </source>
</evidence>
<dbReference type="Gene3D" id="3.90.190.20">
    <property type="entry name" value="Mur ligase, C-terminal domain"/>
    <property type="match status" value="1"/>
</dbReference>
<dbReference type="GO" id="GO:0008841">
    <property type="term" value="F:dihydrofolate synthase activity"/>
    <property type="evidence" value="ECO:0007669"/>
    <property type="project" value="UniProtKB-EC"/>
</dbReference>
<dbReference type="SUPFAM" id="SSF53623">
    <property type="entry name" value="MurD-like peptide ligases, catalytic domain"/>
    <property type="match status" value="1"/>
</dbReference>
<evidence type="ECO:0000256" key="9">
    <source>
        <dbReference type="ARBA" id="ARBA00022840"/>
    </source>
</evidence>
<comment type="catalytic activity">
    <reaction evidence="14">
        <text>(6R)-5,10-methylenetetrahydrofolyl-(gamma-L-Glu)(n) + L-glutamate + ATP = (6R)-5,10-methylenetetrahydrofolyl-(gamma-L-Glu)(n+1) + ADP + phosphate + H(+)</text>
        <dbReference type="Rhea" id="RHEA:51912"/>
        <dbReference type="Rhea" id="RHEA-COMP:13257"/>
        <dbReference type="Rhea" id="RHEA-COMP:13258"/>
        <dbReference type="ChEBI" id="CHEBI:15378"/>
        <dbReference type="ChEBI" id="CHEBI:29985"/>
        <dbReference type="ChEBI" id="CHEBI:30616"/>
        <dbReference type="ChEBI" id="CHEBI:43474"/>
        <dbReference type="ChEBI" id="CHEBI:136572"/>
        <dbReference type="ChEBI" id="CHEBI:456216"/>
        <dbReference type="EC" id="6.3.2.17"/>
    </reaction>
</comment>
<dbReference type="GO" id="GO:0005737">
    <property type="term" value="C:cytoplasm"/>
    <property type="evidence" value="ECO:0007669"/>
    <property type="project" value="TreeGrafter"/>
</dbReference>
<dbReference type="InterPro" id="IPR036565">
    <property type="entry name" value="Mur-like_cat_sf"/>
</dbReference>
<dbReference type="RefSeq" id="WP_158354637.1">
    <property type="nucleotide sequence ID" value="NZ_CP034867.1"/>
</dbReference>
<evidence type="ECO:0000256" key="13">
    <source>
        <dbReference type="ARBA" id="ARBA00047808"/>
    </source>
</evidence>
<dbReference type="NCBIfam" id="TIGR01499">
    <property type="entry name" value="folC"/>
    <property type="match status" value="1"/>
</dbReference>
<dbReference type="InterPro" id="IPR018109">
    <property type="entry name" value="Folylpolyglutamate_synth_CS"/>
</dbReference>
<evidence type="ECO:0000256" key="10">
    <source>
        <dbReference type="ARBA" id="ARBA00022842"/>
    </source>
</evidence>
<keyword evidence="6 16" id="KW-0436">Ligase</keyword>
<dbReference type="InterPro" id="IPR013221">
    <property type="entry name" value="Mur_ligase_cen"/>
</dbReference>
<keyword evidence="8 16" id="KW-0547">Nucleotide-binding</keyword>
<evidence type="ECO:0000256" key="5">
    <source>
        <dbReference type="ARBA" id="ARBA00019357"/>
    </source>
</evidence>
<dbReference type="PROSITE" id="PS01011">
    <property type="entry name" value="FOLYLPOLYGLU_SYNT_1"/>
    <property type="match status" value="1"/>
</dbReference>
<dbReference type="PANTHER" id="PTHR11136:SF0">
    <property type="entry name" value="DIHYDROFOLATE SYNTHETASE-RELATED"/>
    <property type="match status" value="1"/>
</dbReference>
<dbReference type="UniPathway" id="UPA00077">
    <property type="reaction ID" value="UER00157"/>
</dbReference>
<gene>
    <name evidence="19" type="ORF">D9V72_00835</name>
</gene>
<keyword evidence="11" id="KW-0289">Folate biosynthesis</keyword>
<protein>
    <recommendedName>
        <fullName evidence="5 16">Dihydrofolate synthase/folylpolyglutamate synthase</fullName>
    </recommendedName>
</protein>
<dbReference type="InterPro" id="IPR004101">
    <property type="entry name" value="Mur_ligase_C"/>
</dbReference>
<keyword evidence="7" id="KW-0479">Metal-binding</keyword>
<organism evidence="19 20">
    <name type="scientific">Buchnera aphidicola</name>
    <name type="common">Macrosiphum gaurae</name>
    <dbReference type="NCBI Taxonomy" id="2315801"/>
    <lineage>
        <taxon>Bacteria</taxon>
        <taxon>Pseudomonadati</taxon>
        <taxon>Pseudomonadota</taxon>
        <taxon>Gammaproteobacteria</taxon>
        <taxon>Enterobacterales</taxon>
        <taxon>Erwiniaceae</taxon>
        <taxon>Buchnera</taxon>
    </lineage>
</organism>
<evidence type="ECO:0000313" key="19">
    <source>
        <dbReference type="EMBL" id="QCI22624.1"/>
    </source>
</evidence>
<dbReference type="SUPFAM" id="SSF53244">
    <property type="entry name" value="MurD-like peptide ligases, peptide-binding domain"/>
    <property type="match status" value="1"/>
</dbReference>
<keyword evidence="10" id="KW-0460">Magnesium</keyword>
<evidence type="ECO:0000256" key="14">
    <source>
        <dbReference type="ARBA" id="ARBA00049035"/>
    </source>
</evidence>
<accession>A0A4D6Y8S3</accession>
<comment type="catalytic activity">
    <reaction evidence="15">
        <text>7,8-dihydropteroate + L-glutamate + ATP = 7,8-dihydrofolate + ADP + phosphate + H(+)</text>
        <dbReference type="Rhea" id="RHEA:23584"/>
        <dbReference type="ChEBI" id="CHEBI:15378"/>
        <dbReference type="ChEBI" id="CHEBI:17839"/>
        <dbReference type="ChEBI" id="CHEBI:29985"/>
        <dbReference type="ChEBI" id="CHEBI:30616"/>
        <dbReference type="ChEBI" id="CHEBI:43474"/>
        <dbReference type="ChEBI" id="CHEBI:57451"/>
        <dbReference type="ChEBI" id="CHEBI:456216"/>
        <dbReference type="EC" id="6.3.2.12"/>
    </reaction>
</comment>
<dbReference type="OrthoDB" id="9809356at2"/>
<reference evidence="19 20" key="1">
    <citation type="submission" date="2018-12" db="EMBL/GenBank/DDBJ databases">
        <authorList>
            <person name="Chong R.A."/>
        </authorList>
    </citation>
    <scope>NUCLEOTIDE SEQUENCE [LARGE SCALE GENOMIC DNA]</scope>
    <source>
        <strain evidence="19 20">Mga</strain>
    </source>
</reference>
<comment type="catalytic activity">
    <reaction evidence="13">
        <text>10-formyltetrahydrofolyl-(gamma-L-Glu)(n) + L-glutamate + ATP = 10-formyltetrahydrofolyl-(gamma-L-Glu)(n+1) + ADP + phosphate + H(+)</text>
        <dbReference type="Rhea" id="RHEA:51904"/>
        <dbReference type="Rhea" id="RHEA-COMP:13088"/>
        <dbReference type="Rhea" id="RHEA-COMP:14300"/>
        <dbReference type="ChEBI" id="CHEBI:15378"/>
        <dbReference type="ChEBI" id="CHEBI:29985"/>
        <dbReference type="ChEBI" id="CHEBI:30616"/>
        <dbReference type="ChEBI" id="CHEBI:43474"/>
        <dbReference type="ChEBI" id="CHEBI:134413"/>
        <dbReference type="ChEBI" id="CHEBI:456216"/>
        <dbReference type="EC" id="6.3.2.17"/>
    </reaction>
</comment>
<evidence type="ECO:0000256" key="6">
    <source>
        <dbReference type="ARBA" id="ARBA00022598"/>
    </source>
</evidence>
<dbReference type="GO" id="GO:0004326">
    <property type="term" value="F:tetrahydrofolylpolyglutamate synthase activity"/>
    <property type="evidence" value="ECO:0007669"/>
    <property type="project" value="UniProtKB-EC"/>
</dbReference>
<sequence length="413" mass="47005">MFNKNYSLSMWLKYLEKSDRKIIYDLSEIKSLAKKLDVLDSKAFIFTVAGTNGKGTTCAMLERLLLNAGYQVGLYTSPHLIKFIERIRINGFFLNEEDYISAFQNVESERNGILLTYFEFITLAALILFKRYSLDILILEVGLGGRLDATNIVDSDISIITNIGIDHTSFLGTDRASIAREKSGIFRKNKISVIGEVNIPDSMYQIAKEKKTILKKNNVDWSWEKQDCYWNFFHSDIKLYNLPITQIPLSNAAIALAALYYSGIKIDEKIIRESISNVQLLGRFQIISTRPYIIIDVAHNPDAAFYLSKKIDEIDIKGKIYAVVGILNDKDISGIINPLKSKIHYWFAAPLKTIRTATKKQLKDIFPIYNTSVLNDINEAYKKALILAKKQDAIIVFGSFWTVSEFLSLNIQV</sequence>
<dbReference type="InterPro" id="IPR001645">
    <property type="entry name" value="Folylpolyglutamate_synth"/>
</dbReference>
<reference evidence="19 20" key="2">
    <citation type="submission" date="2019-05" db="EMBL/GenBank/DDBJ databases">
        <title>Genome evolution of the obligate endosymbiont Buchnera aphidicola.</title>
        <authorList>
            <person name="Moran N.A."/>
        </authorList>
    </citation>
    <scope>NUCLEOTIDE SEQUENCE [LARGE SCALE GENOMIC DNA]</scope>
    <source>
        <strain evidence="19 20">Mga</strain>
    </source>
</reference>
<feature type="domain" description="Mur ligase C-terminal" evidence="17">
    <location>
        <begin position="282"/>
        <end position="400"/>
    </location>
</feature>
<evidence type="ECO:0000256" key="11">
    <source>
        <dbReference type="ARBA" id="ARBA00022909"/>
    </source>
</evidence>
<feature type="domain" description="Mur ligase central" evidence="18">
    <location>
        <begin position="48"/>
        <end position="227"/>
    </location>
</feature>
<evidence type="ECO:0000313" key="20">
    <source>
        <dbReference type="Proteomes" id="UP000298716"/>
    </source>
</evidence>
<dbReference type="AlphaFoldDB" id="A0A4D6Y8S3"/>
<dbReference type="Pfam" id="PF08245">
    <property type="entry name" value="Mur_ligase_M"/>
    <property type="match status" value="1"/>
</dbReference>
<dbReference type="InterPro" id="IPR036615">
    <property type="entry name" value="Mur_ligase_C_dom_sf"/>
</dbReference>
<evidence type="ECO:0000256" key="2">
    <source>
        <dbReference type="ARBA" id="ARBA00004799"/>
    </source>
</evidence>
<evidence type="ECO:0000259" key="18">
    <source>
        <dbReference type="Pfam" id="PF08245"/>
    </source>
</evidence>
<dbReference type="GO" id="GO:0046656">
    <property type="term" value="P:folic acid biosynthetic process"/>
    <property type="evidence" value="ECO:0007669"/>
    <property type="project" value="UniProtKB-KW"/>
</dbReference>
<comment type="pathway">
    <text evidence="2">Cofactor biosynthesis; tetrahydrofolate biosynthesis; 7,8-dihydrofolate from 2-amino-4-hydroxy-6-hydroxymethyl-7,8-dihydropteridine diphosphate and 4-aminobenzoate: step 2/2.</text>
</comment>
<evidence type="ECO:0000256" key="16">
    <source>
        <dbReference type="PIRNR" id="PIRNR001563"/>
    </source>
</evidence>
<evidence type="ECO:0000256" key="8">
    <source>
        <dbReference type="ARBA" id="ARBA00022741"/>
    </source>
</evidence>
<dbReference type="PROSITE" id="PS01012">
    <property type="entry name" value="FOLYLPOLYGLU_SYNT_2"/>
    <property type="match status" value="1"/>
</dbReference>
<dbReference type="EMBL" id="CP034867">
    <property type="protein sequence ID" value="QCI22624.1"/>
    <property type="molecule type" value="Genomic_DNA"/>
</dbReference>
<dbReference type="NCBIfam" id="NF008101">
    <property type="entry name" value="PRK10846.1"/>
    <property type="match status" value="1"/>
</dbReference>
<dbReference type="Pfam" id="PF02875">
    <property type="entry name" value="Mur_ligase_C"/>
    <property type="match status" value="1"/>
</dbReference>
<dbReference type="GO" id="GO:0005524">
    <property type="term" value="F:ATP binding"/>
    <property type="evidence" value="ECO:0007669"/>
    <property type="project" value="UniProtKB-KW"/>
</dbReference>
<evidence type="ECO:0000256" key="4">
    <source>
        <dbReference type="ARBA" id="ARBA00008276"/>
    </source>
</evidence>
<evidence type="ECO:0000256" key="3">
    <source>
        <dbReference type="ARBA" id="ARBA00005150"/>
    </source>
</evidence>
<dbReference type="GO" id="GO:0046872">
    <property type="term" value="F:metal ion binding"/>
    <property type="evidence" value="ECO:0007669"/>
    <property type="project" value="UniProtKB-KW"/>
</dbReference>
<dbReference type="PANTHER" id="PTHR11136">
    <property type="entry name" value="FOLYLPOLYGLUTAMATE SYNTHASE-RELATED"/>
    <property type="match status" value="1"/>
</dbReference>
<dbReference type="Proteomes" id="UP000298716">
    <property type="component" value="Chromosome"/>
</dbReference>
<comment type="similarity">
    <text evidence="4 16">Belongs to the folylpolyglutamate synthase family.</text>
</comment>
<dbReference type="PIRSF" id="PIRSF001563">
    <property type="entry name" value="Folylpolyglu_synth"/>
    <property type="match status" value="1"/>
</dbReference>
<evidence type="ECO:0000256" key="15">
    <source>
        <dbReference type="ARBA" id="ARBA00049161"/>
    </source>
</evidence>
<comment type="pathway">
    <text evidence="3">Cofactor biosynthesis; tetrahydrofolylpolyglutamate biosynthesis.</text>
</comment>
<evidence type="ECO:0000256" key="7">
    <source>
        <dbReference type="ARBA" id="ARBA00022723"/>
    </source>
</evidence>
<evidence type="ECO:0000256" key="1">
    <source>
        <dbReference type="ARBA" id="ARBA00002714"/>
    </source>
</evidence>
<dbReference type="Gene3D" id="3.40.1190.10">
    <property type="entry name" value="Mur-like, catalytic domain"/>
    <property type="match status" value="1"/>
</dbReference>
<comment type="function">
    <text evidence="1 16">Functions in two distinct reactions of the de novo folate biosynthetic pathway. Catalyzes the addition of a glutamate residue to dihydropteroate (7,8-dihydropteroate or H2Pte) to form dihydrofolate (7,8-dihydrofolate monoglutamate or H2Pte-Glu). Also catalyzes successive additions of L-glutamate to tetrahydrofolate or 10-formyltetrahydrofolate or 5,10-methylenetetrahydrofolate, leading to folylpolyglutamate derivatives.</text>
</comment>